<evidence type="ECO:0000313" key="3">
    <source>
        <dbReference type="Proteomes" id="UP000325315"/>
    </source>
</evidence>
<dbReference type="EMBL" id="SMMG02000006">
    <property type="protein sequence ID" value="KAA3470040.1"/>
    <property type="molecule type" value="Genomic_DNA"/>
</dbReference>
<name>A0A5B6VLE8_9ROSI</name>
<dbReference type="Gene3D" id="2.40.70.10">
    <property type="entry name" value="Acid Proteases"/>
    <property type="match status" value="1"/>
</dbReference>
<sequence length="189" mass="21055">MWENAGASTTIEFVINVDPEIILFGIAQRLSNVTARGRPPKNTRNVSGSQRETTDTAVRSEARTPEASSPDVIIGTFTLFDIDVIALIDPGSTHSYVCVNLVSSKTLHMESTEFVIRVSNPLGKCVLVDKMCKNCPLMFRDVCFPVNLMLLPFNEFDIIFGMDWLTLHNAIVNCKRKSIELKSQNGELF</sequence>
<dbReference type="SUPFAM" id="SSF50630">
    <property type="entry name" value="Acid proteases"/>
    <property type="match status" value="1"/>
</dbReference>
<feature type="compositionally biased region" description="Polar residues" evidence="1">
    <location>
        <begin position="42"/>
        <end position="51"/>
    </location>
</feature>
<organism evidence="2 3">
    <name type="scientific">Gossypium australe</name>
    <dbReference type="NCBI Taxonomy" id="47621"/>
    <lineage>
        <taxon>Eukaryota</taxon>
        <taxon>Viridiplantae</taxon>
        <taxon>Streptophyta</taxon>
        <taxon>Embryophyta</taxon>
        <taxon>Tracheophyta</taxon>
        <taxon>Spermatophyta</taxon>
        <taxon>Magnoliopsida</taxon>
        <taxon>eudicotyledons</taxon>
        <taxon>Gunneridae</taxon>
        <taxon>Pentapetalae</taxon>
        <taxon>rosids</taxon>
        <taxon>malvids</taxon>
        <taxon>Malvales</taxon>
        <taxon>Malvaceae</taxon>
        <taxon>Malvoideae</taxon>
        <taxon>Gossypium</taxon>
    </lineage>
</organism>
<dbReference type="Proteomes" id="UP000325315">
    <property type="component" value="Unassembled WGS sequence"/>
</dbReference>
<dbReference type="PANTHER" id="PTHR15503:SF45">
    <property type="entry name" value="RNA-DIRECTED DNA POLYMERASE HOMOLOG"/>
    <property type="match status" value="1"/>
</dbReference>
<dbReference type="InterPro" id="IPR021109">
    <property type="entry name" value="Peptidase_aspartic_dom_sf"/>
</dbReference>
<feature type="compositionally biased region" description="Basic and acidic residues" evidence="1">
    <location>
        <begin position="52"/>
        <end position="64"/>
    </location>
</feature>
<comment type="caution">
    <text evidence="2">The sequence shown here is derived from an EMBL/GenBank/DDBJ whole genome shotgun (WGS) entry which is preliminary data.</text>
</comment>
<dbReference type="Pfam" id="PF08284">
    <property type="entry name" value="RVP_2"/>
    <property type="match status" value="1"/>
</dbReference>
<dbReference type="PANTHER" id="PTHR15503">
    <property type="entry name" value="LDOC1 RELATED"/>
    <property type="match status" value="1"/>
</dbReference>
<accession>A0A5B6VLE8</accession>
<feature type="region of interest" description="Disordered" evidence="1">
    <location>
        <begin position="35"/>
        <end position="67"/>
    </location>
</feature>
<reference evidence="2" key="1">
    <citation type="submission" date="2019-08" db="EMBL/GenBank/DDBJ databases">
        <authorList>
            <person name="Liu F."/>
        </authorList>
    </citation>
    <scope>NUCLEOTIDE SEQUENCE [LARGE SCALE GENOMIC DNA]</scope>
    <source>
        <strain evidence="2">PA1801</strain>
        <tissue evidence="2">Leaf</tissue>
    </source>
</reference>
<dbReference type="AlphaFoldDB" id="A0A5B6VLE8"/>
<keyword evidence="3" id="KW-1185">Reference proteome</keyword>
<evidence type="ECO:0000313" key="2">
    <source>
        <dbReference type="EMBL" id="KAA3470040.1"/>
    </source>
</evidence>
<gene>
    <name evidence="2" type="ORF">EPI10_015781</name>
</gene>
<protein>
    <submittedName>
        <fullName evidence="2">Gag-Pol polyprotein</fullName>
    </submittedName>
</protein>
<dbReference type="CDD" id="cd00303">
    <property type="entry name" value="retropepsin_like"/>
    <property type="match status" value="1"/>
</dbReference>
<dbReference type="OrthoDB" id="2272416at2759"/>
<dbReference type="InterPro" id="IPR032567">
    <property type="entry name" value="RTL1-rel"/>
</dbReference>
<proteinExistence type="predicted"/>
<evidence type="ECO:0000256" key="1">
    <source>
        <dbReference type="SAM" id="MobiDB-lite"/>
    </source>
</evidence>